<dbReference type="InterPro" id="IPR000711">
    <property type="entry name" value="ATPase_OSCP/dsu"/>
</dbReference>
<dbReference type="RefSeq" id="WP_119436373.1">
    <property type="nucleotide sequence ID" value="NZ_QWGR01000002.1"/>
</dbReference>
<dbReference type="GO" id="GO:0045259">
    <property type="term" value="C:proton-transporting ATP synthase complex"/>
    <property type="evidence" value="ECO:0007669"/>
    <property type="project" value="UniProtKB-KW"/>
</dbReference>
<dbReference type="GO" id="GO:0005886">
    <property type="term" value="C:plasma membrane"/>
    <property type="evidence" value="ECO:0007669"/>
    <property type="project" value="UniProtKB-SubCell"/>
</dbReference>
<evidence type="ECO:0000256" key="2">
    <source>
        <dbReference type="ARBA" id="ARBA00022448"/>
    </source>
</evidence>
<dbReference type="Gene3D" id="1.10.520.20">
    <property type="entry name" value="N-terminal domain of the delta subunit of the F1F0-ATP synthase"/>
    <property type="match status" value="1"/>
</dbReference>
<dbReference type="AlphaFoldDB" id="A0A399T051"/>
<comment type="function">
    <text evidence="7">F(1)F(0) ATP synthase produces ATP from ADP in the presence of a proton or sodium gradient. F-type ATPases consist of two structural domains, F(1) containing the extramembraneous catalytic core and F(0) containing the membrane proton channel, linked together by a central stalk and a peripheral stalk. During catalysis, ATP synthesis in the catalytic domain of F(1) is coupled via a rotary mechanism of the central stalk subunits to proton translocation.</text>
</comment>
<keyword evidence="2 7" id="KW-0813">Transport</keyword>
<keyword evidence="3 7" id="KW-0375">Hydrogen ion transport</keyword>
<reference evidence="8 9" key="1">
    <citation type="submission" date="2018-08" db="EMBL/GenBank/DDBJ databases">
        <title>Pallidiluteibacterium maritimus gen. nov., sp. nov., isolated from coastal sediment.</title>
        <authorList>
            <person name="Zhou L.Y."/>
        </authorList>
    </citation>
    <scope>NUCLEOTIDE SEQUENCE [LARGE SCALE GENOMIC DNA]</scope>
    <source>
        <strain evidence="8 9">XSD2</strain>
    </source>
</reference>
<evidence type="ECO:0000256" key="1">
    <source>
        <dbReference type="ARBA" id="ARBA00004370"/>
    </source>
</evidence>
<evidence type="ECO:0000256" key="7">
    <source>
        <dbReference type="HAMAP-Rule" id="MF_01416"/>
    </source>
</evidence>
<keyword evidence="7" id="KW-1003">Cell membrane</keyword>
<dbReference type="NCBIfam" id="TIGR01145">
    <property type="entry name" value="ATP_synt_delta"/>
    <property type="match status" value="1"/>
</dbReference>
<dbReference type="Proteomes" id="UP000265926">
    <property type="component" value="Unassembled WGS sequence"/>
</dbReference>
<dbReference type="PRINTS" id="PR00125">
    <property type="entry name" value="ATPASEDELTA"/>
</dbReference>
<keyword evidence="5 7" id="KW-0472">Membrane</keyword>
<dbReference type="Pfam" id="PF00213">
    <property type="entry name" value="OSCP"/>
    <property type="match status" value="1"/>
</dbReference>
<keyword evidence="4 7" id="KW-0406">Ion transport</keyword>
<gene>
    <name evidence="7 8" type="primary">atpH</name>
    <name evidence="8" type="ORF">D1614_02795</name>
</gene>
<accession>A0A399T051</accession>
<keyword evidence="9" id="KW-1185">Reference proteome</keyword>
<sequence length="181" mass="20255">MDQSAINVRYAKAFFSTAKEKKLLDTLKADILSVLEVCRSVPDFVLLLESPVVKTSKKAALIKQIFEGKVNPLTLNFLLLIVENKREVFIPGICRNFLDLSKKDQNIRSAVLTTASEVNAATLQKIQELLEKELNATIELSTQVNPEILGGLVLRLDDKQYDASVASQLRKIKQNLLETEL</sequence>
<evidence type="ECO:0000256" key="6">
    <source>
        <dbReference type="ARBA" id="ARBA00023310"/>
    </source>
</evidence>
<comment type="subcellular location">
    <subcellularLocation>
        <location evidence="7">Cell membrane</location>
        <topology evidence="7">Peripheral membrane protein</topology>
    </subcellularLocation>
    <subcellularLocation>
        <location evidence="1">Membrane</location>
    </subcellularLocation>
</comment>
<evidence type="ECO:0000256" key="4">
    <source>
        <dbReference type="ARBA" id="ARBA00023065"/>
    </source>
</evidence>
<comment type="function">
    <text evidence="7">This protein is part of the stalk that links CF(0) to CF(1). It either transmits conformational changes from CF(0) to CF(1) or is implicated in proton conduction.</text>
</comment>
<keyword evidence="6 7" id="KW-0066">ATP synthesis</keyword>
<dbReference type="GO" id="GO:0016787">
    <property type="term" value="F:hydrolase activity"/>
    <property type="evidence" value="ECO:0007669"/>
    <property type="project" value="UniProtKB-KW"/>
</dbReference>
<organism evidence="8 9">
    <name type="scientific">Maribellus luteus</name>
    <dbReference type="NCBI Taxonomy" id="2305463"/>
    <lineage>
        <taxon>Bacteria</taxon>
        <taxon>Pseudomonadati</taxon>
        <taxon>Bacteroidota</taxon>
        <taxon>Bacteroidia</taxon>
        <taxon>Marinilabiliales</taxon>
        <taxon>Prolixibacteraceae</taxon>
        <taxon>Maribellus</taxon>
    </lineage>
</organism>
<comment type="similarity">
    <text evidence="7">Belongs to the ATPase delta chain family.</text>
</comment>
<dbReference type="PANTHER" id="PTHR11910">
    <property type="entry name" value="ATP SYNTHASE DELTA CHAIN"/>
    <property type="match status" value="1"/>
</dbReference>
<dbReference type="GO" id="GO:0046933">
    <property type="term" value="F:proton-transporting ATP synthase activity, rotational mechanism"/>
    <property type="evidence" value="ECO:0007669"/>
    <property type="project" value="UniProtKB-UniRule"/>
</dbReference>
<protein>
    <recommendedName>
        <fullName evidence="7">ATP synthase subunit delta</fullName>
    </recommendedName>
    <alternativeName>
        <fullName evidence="7">ATP synthase F(1) sector subunit delta</fullName>
    </alternativeName>
    <alternativeName>
        <fullName evidence="7">F-type ATPase subunit delta</fullName>
        <shortName evidence="7">F-ATPase subunit delta</shortName>
    </alternativeName>
</protein>
<dbReference type="InterPro" id="IPR026015">
    <property type="entry name" value="ATP_synth_OSCP/delta_N_sf"/>
</dbReference>
<comment type="caution">
    <text evidence="8">The sequence shown here is derived from an EMBL/GenBank/DDBJ whole genome shotgun (WGS) entry which is preliminary data.</text>
</comment>
<evidence type="ECO:0000313" key="9">
    <source>
        <dbReference type="Proteomes" id="UP000265926"/>
    </source>
</evidence>
<dbReference type="OrthoDB" id="9802471at2"/>
<proteinExistence type="inferred from homology"/>
<keyword evidence="7" id="KW-0139">CF(1)</keyword>
<evidence type="ECO:0000256" key="3">
    <source>
        <dbReference type="ARBA" id="ARBA00022781"/>
    </source>
</evidence>
<evidence type="ECO:0000313" key="8">
    <source>
        <dbReference type="EMBL" id="RIJ49686.1"/>
    </source>
</evidence>
<keyword evidence="8" id="KW-0378">Hydrolase</keyword>
<dbReference type="HAMAP" id="MF_01416">
    <property type="entry name" value="ATP_synth_delta_bact"/>
    <property type="match status" value="1"/>
</dbReference>
<name>A0A399T051_9BACT</name>
<dbReference type="EMBL" id="QWGR01000002">
    <property type="protein sequence ID" value="RIJ49686.1"/>
    <property type="molecule type" value="Genomic_DNA"/>
</dbReference>
<dbReference type="SUPFAM" id="SSF47928">
    <property type="entry name" value="N-terminal domain of the delta subunit of the F1F0-ATP synthase"/>
    <property type="match status" value="1"/>
</dbReference>
<evidence type="ECO:0000256" key="5">
    <source>
        <dbReference type="ARBA" id="ARBA00023136"/>
    </source>
</evidence>